<evidence type="ECO:0000313" key="1">
    <source>
        <dbReference type="EMBL" id="RIN11912.1"/>
    </source>
</evidence>
<evidence type="ECO:0000313" key="2">
    <source>
        <dbReference type="Proteomes" id="UP000285567"/>
    </source>
</evidence>
<proteinExistence type="predicted"/>
<keyword evidence="1" id="KW-0449">Lipoprotein</keyword>
<reference evidence="1 2" key="1">
    <citation type="journal article" date="2016" name="Front. Microbiol.">
        <title>Comprehensive Phylogenetic Analysis of Bovine Non-aureus Staphylococci Species Based on Whole-Genome Sequencing.</title>
        <authorList>
            <person name="Naushad S."/>
            <person name="Barkema H.W."/>
            <person name="Luby C."/>
            <person name="Condas L.A."/>
            <person name="Nobrega D.B."/>
            <person name="Carson D.A."/>
            <person name="De Buck J."/>
        </authorList>
    </citation>
    <scope>NUCLEOTIDE SEQUENCE [LARGE SCALE GENOMIC DNA]</scope>
    <source>
        <strain evidence="1 2">SNUC 102</strain>
    </source>
</reference>
<protein>
    <submittedName>
        <fullName evidence="1">NDxxF motif lipoprotein</fullName>
    </submittedName>
</protein>
<keyword evidence="2" id="KW-1185">Reference proteome</keyword>
<dbReference type="InterPro" id="IPR047903">
    <property type="entry name" value="NDxxF_lipo"/>
</dbReference>
<dbReference type="AlphaFoldDB" id="A0A418IQF5"/>
<dbReference type="NCBIfam" id="NF033193">
    <property type="entry name" value="lipo_NDxxF"/>
    <property type="match status" value="1"/>
</dbReference>
<sequence>MKLGEIDMKFYFLSILMIFFVVLATACDNDVADQDNTDENTHQTVNQKLPDDIFNSDKADTELSNSEIKRSIKIYLDTDEKINRVKDELEEKIDSDEKLNKDEMAKLNKSKSLLTTNDENFKSYIENNEISKEYNKPSHQISEYISEANKGIDDIFAKQNLTENEKERLQKHNNIVNGRQQEKIEAFLTKHNIKTIAFKK</sequence>
<name>A0A418IQF5_STAXY</name>
<dbReference type="Proteomes" id="UP000285567">
    <property type="component" value="Unassembled WGS sequence"/>
</dbReference>
<dbReference type="PROSITE" id="PS51257">
    <property type="entry name" value="PROKAR_LIPOPROTEIN"/>
    <property type="match status" value="1"/>
</dbReference>
<dbReference type="OrthoDB" id="2412973at2"/>
<dbReference type="EMBL" id="QXUL01000013">
    <property type="protein sequence ID" value="RIN11912.1"/>
    <property type="molecule type" value="Genomic_DNA"/>
</dbReference>
<gene>
    <name evidence="1" type="ORF">BU097_03740</name>
</gene>
<comment type="caution">
    <text evidence="1">The sequence shown here is derived from an EMBL/GenBank/DDBJ whole genome shotgun (WGS) entry which is preliminary data.</text>
</comment>
<accession>A0A418IQF5</accession>
<organism evidence="1 2">
    <name type="scientific">Staphylococcus xylosus</name>
    <dbReference type="NCBI Taxonomy" id="1288"/>
    <lineage>
        <taxon>Bacteria</taxon>
        <taxon>Bacillati</taxon>
        <taxon>Bacillota</taxon>
        <taxon>Bacilli</taxon>
        <taxon>Bacillales</taxon>
        <taxon>Staphylococcaceae</taxon>
        <taxon>Staphylococcus</taxon>
    </lineage>
</organism>